<proteinExistence type="predicted"/>
<dbReference type="EMBL" id="GEDG01030689">
    <property type="protein sequence ID" value="JAP11794.1"/>
    <property type="molecule type" value="Transcribed_RNA"/>
</dbReference>
<reference evidence="1" key="1">
    <citation type="submission" date="2015-12" db="EMBL/GenBank/DDBJ databases">
        <title>Gene expression during late stages of embryo sac development: a critical building block for successful pollen-pistil interactions.</title>
        <authorList>
            <person name="Liu Y."/>
            <person name="Joly V."/>
            <person name="Sabar M."/>
            <person name="Matton D.P."/>
        </authorList>
    </citation>
    <scope>NUCLEOTIDE SEQUENCE</scope>
</reference>
<evidence type="ECO:0000313" key="1">
    <source>
        <dbReference type="EMBL" id="JAP11794.1"/>
    </source>
</evidence>
<organism evidence="1">
    <name type="scientific">Solanum chacoense</name>
    <name type="common">Chaco potato</name>
    <dbReference type="NCBI Taxonomy" id="4108"/>
    <lineage>
        <taxon>Eukaryota</taxon>
        <taxon>Viridiplantae</taxon>
        <taxon>Streptophyta</taxon>
        <taxon>Embryophyta</taxon>
        <taxon>Tracheophyta</taxon>
        <taxon>Spermatophyta</taxon>
        <taxon>Magnoliopsida</taxon>
        <taxon>eudicotyledons</taxon>
        <taxon>Gunneridae</taxon>
        <taxon>Pentapetalae</taxon>
        <taxon>asterids</taxon>
        <taxon>lamiids</taxon>
        <taxon>Solanales</taxon>
        <taxon>Solanaceae</taxon>
        <taxon>Solanoideae</taxon>
        <taxon>Solaneae</taxon>
        <taxon>Solanum</taxon>
    </lineage>
</organism>
<accession>A0A0V0GUC1</accession>
<protein>
    <submittedName>
        <fullName evidence="1">Putative ovule protein</fullName>
    </submittedName>
</protein>
<name>A0A0V0GUC1_SOLCH</name>
<dbReference type="AlphaFoldDB" id="A0A0V0GUC1"/>
<sequence length="74" mass="8727">MEFYGQRISVVQLPRKKLWPNATQRQRRVLYNVSNCFNNPNVQLSKSPLIPGRYLDGDKISKSHTDKYTQFQRA</sequence>